<proteinExistence type="predicted"/>
<dbReference type="EMBL" id="BAABBN010000015">
    <property type="protein sequence ID" value="GAA3940735.1"/>
    <property type="molecule type" value="Genomic_DNA"/>
</dbReference>
<sequence>MGAEHMKCMSLVLIVFSPLLFAETYLCRGDAGAGVENGGPAGIQSLIYDVSKFQLRLSNERGHWSLTENNDASPIFEHCESQYRCVPEEGFFGVFYMTKSHVFTYVIQKAYGHDLSWQILYSIKGRCELVNEVSH</sequence>
<evidence type="ECO:0000313" key="1">
    <source>
        <dbReference type="EMBL" id="GAA3940735.1"/>
    </source>
</evidence>
<evidence type="ECO:0000313" key="2">
    <source>
        <dbReference type="Proteomes" id="UP001501565"/>
    </source>
</evidence>
<protein>
    <submittedName>
        <fullName evidence="1">Uncharacterized protein</fullName>
    </submittedName>
</protein>
<name>A0ABP7N9M2_9GAMM</name>
<dbReference type="Proteomes" id="UP001501565">
    <property type="component" value="Unassembled WGS sequence"/>
</dbReference>
<reference evidence="2" key="1">
    <citation type="journal article" date="2019" name="Int. J. Syst. Evol. Microbiol.">
        <title>The Global Catalogue of Microorganisms (GCM) 10K type strain sequencing project: providing services to taxonomists for standard genome sequencing and annotation.</title>
        <authorList>
            <consortium name="The Broad Institute Genomics Platform"/>
            <consortium name="The Broad Institute Genome Sequencing Center for Infectious Disease"/>
            <person name="Wu L."/>
            <person name="Ma J."/>
        </authorList>
    </citation>
    <scope>NUCLEOTIDE SEQUENCE [LARGE SCALE GENOMIC DNA]</scope>
    <source>
        <strain evidence="2">JCM 17551</strain>
    </source>
</reference>
<keyword evidence="2" id="KW-1185">Reference proteome</keyword>
<comment type="caution">
    <text evidence="1">The sequence shown here is derived from an EMBL/GenBank/DDBJ whole genome shotgun (WGS) entry which is preliminary data.</text>
</comment>
<gene>
    <name evidence="1" type="ORF">GCM10022277_40880</name>
</gene>
<accession>A0ABP7N9M2</accession>
<organism evidence="1 2">
    <name type="scientific">Litoribacillus peritrichatus</name>
    <dbReference type="NCBI Taxonomy" id="718191"/>
    <lineage>
        <taxon>Bacteria</taxon>
        <taxon>Pseudomonadati</taxon>
        <taxon>Pseudomonadota</taxon>
        <taxon>Gammaproteobacteria</taxon>
        <taxon>Oceanospirillales</taxon>
        <taxon>Oceanospirillaceae</taxon>
        <taxon>Litoribacillus</taxon>
    </lineage>
</organism>